<accession>A0ABY8JL07</accession>
<proteinExistence type="predicted"/>
<reference evidence="2 3" key="1">
    <citation type="submission" date="2023-04" db="EMBL/GenBank/DDBJ databases">
        <title>Australian commercial rhizobial inoculants.</title>
        <authorList>
            <person name="Kohlmeier M.G."/>
            <person name="O'Hara G.W."/>
            <person name="Colombi E."/>
            <person name="Ramsay J.P."/>
            <person name="Terpolilli J."/>
        </authorList>
    </citation>
    <scope>NUCLEOTIDE SEQUENCE [LARGE SCALE GENOMIC DNA]</scope>
    <source>
        <strain evidence="2 3">CB627</strain>
    </source>
</reference>
<name>A0ABY8JL07_9BRAD</name>
<dbReference type="Proteomes" id="UP001221546">
    <property type="component" value="Chromosome"/>
</dbReference>
<sequence length="74" mass="8635">MSMDRRDRTKAKGMIGTRYRNRSRRVSRSSPDDAEKQRAMFHCIAQRCITARSEPTMNSRMSAFPFASMRFSLV</sequence>
<organism evidence="2 3">
    <name type="scientific">Bradyrhizobium brasilense</name>
    <dbReference type="NCBI Taxonomy" id="1419277"/>
    <lineage>
        <taxon>Bacteria</taxon>
        <taxon>Pseudomonadati</taxon>
        <taxon>Pseudomonadota</taxon>
        <taxon>Alphaproteobacteria</taxon>
        <taxon>Hyphomicrobiales</taxon>
        <taxon>Nitrobacteraceae</taxon>
        <taxon>Bradyrhizobium</taxon>
    </lineage>
</organism>
<evidence type="ECO:0000313" key="2">
    <source>
        <dbReference type="EMBL" id="WFU65864.1"/>
    </source>
</evidence>
<keyword evidence="3" id="KW-1185">Reference proteome</keyword>
<protein>
    <submittedName>
        <fullName evidence="2">Uncharacterized protein</fullName>
    </submittedName>
</protein>
<dbReference type="EMBL" id="CP121646">
    <property type="protein sequence ID" value="WFU65864.1"/>
    <property type="molecule type" value="Genomic_DNA"/>
</dbReference>
<feature type="region of interest" description="Disordered" evidence="1">
    <location>
        <begin position="1"/>
        <end position="36"/>
    </location>
</feature>
<gene>
    <name evidence="2" type="ORF">QA636_10255</name>
</gene>
<evidence type="ECO:0000256" key="1">
    <source>
        <dbReference type="SAM" id="MobiDB-lite"/>
    </source>
</evidence>
<evidence type="ECO:0000313" key="3">
    <source>
        <dbReference type="Proteomes" id="UP001221546"/>
    </source>
</evidence>
<dbReference type="RefSeq" id="WP_141340045.1">
    <property type="nucleotide sequence ID" value="NZ_CP121646.1"/>
</dbReference>